<dbReference type="InterPro" id="IPR016053">
    <property type="entry name" value="Haem_Oase-like"/>
</dbReference>
<evidence type="ECO:0000256" key="2">
    <source>
        <dbReference type="ARBA" id="ARBA00022723"/>
    </source>
</evidence>
<keyword evidence="1" id="KW-0349">Heme</keyword>
<dbReference type="OrthoDB" id="652091at2759"/>
<feature type="region of interest" description="Disordered" evidence="4">
    <location>
        <begin position="201"/>
        <end position="238"/>
    </location>
</feature>
<dbReference type="InterPro" id="IPR016084">
    <property type="entry name" value="Haem_Oase-like_multi-hlx"/>
</dbReference>
<reference evidence="5 6" key="1">
    <citation type="submission" date="2019-02" db="EMBL/GenBank/DDBJ databases">
        <title>Genome sequencing of the rare red list fungi Bondarzewia mesenterica.</title>
        <authorList>
            <person name="Buettner E."/>
            <person name="Kellner H."/>
        </authorList>
    </citation>
    <scope>NUCLEOTIDE SEQUENCE [LARGE SCALE GENOMIC DNA]</scope>
    <source>
        <strain evidence="5 6">DSM 108281</strain>
    </source>
</reference>
<keyword evidence="3" id="KW-0408">Iron</keyword>
<evidence type="ECO:0000256" key="4">
    <source>
        <dbReference type="SAM" id="MobiDB-lite"/>
    </source>
</evidence>
<evidence type="ECO:0000313" key="5">
    <source>
        <dbReference type="EMBL" id="THH20583.1"/>
    </source>
</evidence>
<organism evidence="5 6">
    <name type="scientific">Bondarzewia mesenterica</name>
    <dbReference type="NCBI Taxonomy" id="1095465"/>
    <lineage>
        <taxon>Eukaryota</taxon>
        <taxon>Fungi</taxon>
        <taxon>Dikarya</taxon>
        <taxon>Basidiomycota</taxon>
        <taxon>Agaricomycotina</taxon>
        <taxon>Agaricomycetes</taxon>
        <taxon>Russulales</taxon>
        <taxon>Bondarzewiaceae</taxon>
        <taxon>Bondarzewia</taxon>
    </lineage>
</organism>
<dbReference type="GO" id="GO:0006788">
    <property type="term" value="P:heme oxidation"/>
    <property type="evidence" value="ECO:0007669"/>
    <property type="project" value="InterPro"/>
</dbReference>
<dbReference type="PANTHER" id="PTHR10720:SF0">
    <property type="entry name" value="HEME OXYGENASE"/>
    <property type="match status" value="1"/>
</dbReference>
<gene>
    <name evidence="5" type="ORF">EW146_g797</name>
</gene>
<evidence type="ECO:0000256" key="3">
    <source>
        <dbReference type="ARBA" id="ARBA00023004"/>
    </source>
</evidence>
<accession>A0A4V3XG95</accession>
<dbReference type="AlphaFoldDB" id="A0A4V3XG95"/>
<comment type="caution">
    <text evidence="5">The sequence shown here is derived from an EMBL/GenBank/DDBJ whole genome shotgun (WGS) entry which is preliminary data.</text>
</comment>
<dbReference type="CDD" id="cd19165">
    <property type="entry name" value="HemeO"/>
    <property type="match status" value="1"/>
</dbReference>
<dbReference type="InterPro" id="IPR002051">
    <property type="entry name" value="Haem_Oase"/>
</dbReference>
<proteinExistence type="predicted"/>
<dbReference type="PANTHER" id="PTHR10720">
    <property type="entry name" value="HEME OXYGENASE"/>
    <property type="match status" value="1"/>
</dbReference>
<dbReference type="EMBL" id="SGPL01000018">
    <property type="protein sequence ID" value="THH20583.1"/>
    <property type="molecule type" value="Genomic_DNA"/>
</dbReference>
<dbReference type="Gene3D" id="1.20.910.10">
    <property type="entry name" value="Heme oxygenase-like"/>
    <property type="match status" value="1"/>
</dbReference>
<evidence type="ECO:0000256" key="1">
    <source>
        <dbReference type="ARBA" id="ARBA00022617"/>
    </source>
</evidence>
<keyword evidence="6" id="KW-1185">Reference proteome</keyword>
<dbReference type="Pfam" id="PF01126">
    <property type="entry name" value="Heme_oxygenase"/>
    <property type="match status" value="1"/>
</dbReference>
<dbReference type="GO" id="GO:0004392">
    <property type="term" value="F:heme oxygenase (decyclizing) activity"/>
    <property type="evidence" value="ECO:0007669"/>
    <property type="project" value="InterPro"/>
</dbReference>
<sequence length="301" mass="32688">MAIINETTDLDLDLSLPIATLLRLSTAAAHETINHSAGAEWLTRGELDKEEYVRFLIMLWHVYDTLESALEKHSSNPALNPTYNPTLLARAPALLSDISHLLGVTTSEVQSHPLFLDVAVPTSQPVEEYTSRLRSLADSPDPAPLLAHAYVRYLGDLSGGQVVRRRVARAYGLEDEDGDVTILAEANKAYELNGGLFTSLKAPSSPPSPLSPLDSPSSHLGDPTTPVSPSFTREEEKPKEIPVQILQTHAVPEGNYTVSGVASFIAAMCLAHFILVVGGFTGSRGWEKFEAVQEWIAGLFH</sequence>
<name>A0A4V3XG95_9AGAM</name>
<evidence type="ECO:0000313" key="6">
    <source>
        <dbReference type="Proteomes" id="UP000310158"/>
    </source>
</evidence>
<dbReference type="Proteomes" id="UP000310158">
    <property type="component" value="Unassembled WGS sequence"/>
</dbReference>
<dbReference type="GO" id="GO:0046872">
    <property type="term" value="F:metal ion binding"/>
    <property type="evidence" value="ECO:0007669"/>
    <property type="project" value="UniProtKB-KW"/>
</dbReference>
<dbReference type="SUPFAM" id="SSF48613">
    <property type="entry name" value="Heme oxygenase-like"/>
    <property type="match status" value="1"/>
</dbReference>
<protein>
    <recommendedName>
        <fullName evidence="7">Heme oxygenase</fullName>
    </recommendedName>
</protein>
<evidence type="ECO:0008006" key="7">
    <source>
        <dbReference type="Google" id="ProtNLM"/>
    </source>
</evidence>
<keyword evidence="2" id="KW-0479">Metal-binding</keyword>